<evidence type="ECO:0000256" key="7">
    <source>
        <dbReference type="ARBA" id="ARBA00023027"/>
    </source>
</evidence>
<evidence type="ECO:0000313" key="17">
    <source>
        <dbReference type="Proteomes" id="UP000242877"/>
    </source>
</evidence>
<keyword evidence="9" id="KW-0627">Porphyrin biosynthesis</keyword>
<evidence type="ECO:0000259" key="14">
    <source>
        <dbReference type="Pfam" id="PF14823"/>
    </source>
</evidence>
<dbReference type="SUPFAM" id="SSF51735">
    <property type="entry name" value="NAD(P)-binding Rossmann-fold domains"/>
    <property type="match status" value="1"/>
</dbReference>
<dbReference type="InterPro" id="IPR035996">
    <property type="entry name" value="4pyrrol_Methylase_sf"/>
</dbReference>
<evidence type="ECO:0000256" key="9">
    <source>
        <dbReference type="ARBA" id="ARBA00023244"/>
    </source>
</evidence>
<dbReference type="GO" id="GO:0016491">
    <property type="term" value="F:oxidoreductase activity"/>
    <property type="evidence" value="ECO:0007669"/>
    <property type="project" value="UniProtKB-KW"/>
</dbReference>
<dbReference type="CDD" id="cd11642">
    <property type="entry name" value="SUMT"/>
    <property type="match status" value="1"/>
</dbReference>
<dbReference type="PROSITE" id="PS00840">
    <property type="entry name" value="SUMT_2"/>
    <property type="match status" value="1"/>
</dbReference>
<dbReference type="InterPro" id="IPR000878">
    <property type="entry name" value="4pyrrol_Mease"/>
</dbReference>
<dbReference type="Pfam" id="PF13241">
    <property type="entry name" value="NAD_binding_7"/>
    <property type="match status" value="1"/>
</dbReference>
<feature type="domain" description="Siroheme biosynthesis protein Met8 C-terminal" evidence="14">
    <location>
        <begin position="219"/>
        <end position="261"/>
    </location>
</feature>
<dbReference type="SUPFAM" id="SSF53790">
    <property type="entry name" value="Tetrapyrrole methylase"/>
    <property type="match status" value="1"/>
</dbReference>
<dbReference type="Pfam" id="PF00590">
    <property type="entry name" value="TP_methylase"/>
    <property type="match status" value="1"/>
</dbReference>
<dbReference type="SUPFAM" id="SSF75615">
    <property type="entry name" value="Siroheme synthase middle domains-like"/>
    <property type="match status" value="1"/>
</dbReference>
<dbReference type="Gene3D" id="3.40.1010.10">
    <property type="entry name" value="Cobalt-precorrin-4 Transmethylase, Domain 1"/>
    <property type="match status" value="1"/>
</dbReference>
<organism evidence="16 17">
    <name type="scientific">Ascosphaera apis ARSEF 7405</name>
    <dbReference type="NCBI Taxonomy" id="392613"/>
    <lineage>
        <taxon>Eukaryota</taxon>
        <taxon>Fungi</taxon>
        <taxon>Dikarya</taxon>
        <taxon>Ascomycota</taxon>
        <taxon>Pezizomycotina</taxon>
        <taxon>Eurotiomycetes</taxon>
        <taxon>Eurotiomycetidae</taxon>
        <taxon>Onygenales</taxon>
        <taxon>Ascosphaeraceae</taxon>
        <taxon>Ascosphaera</taxon>
    </lineage>
</organism>
<dbReference type="GO" id="GO:0009086">
    <property type="term" value="P:methionine biosynthetic process"/>
    <property type="evidence" value="ECO:0007669"/>
    <property type="project" value="UniProtKB-KW"/>
</dbReference>
<evidence type="ECO:0000256" key="12">
    <source>
        <dbReference type="RuleBase" id="RU003960"/>
    </source>
</evidence>
<dbReference type="InterPro" id="IPR006366">
    <property type="entry name" value="CobA/CysG_C"/>
</dbReference>
<feature type="domain" description="Siroheme synthase central" evidence="15">
    <location>
        <begin position="133"/>
        <end position="159"/>
    </location>
</feature>
<evidence type="ECO:0000256" key="10">
    <source>
        <dbReference type="ARBA" id="ARBA00052360"/>
    </source>
</evidence>
<keyword evidence="8" id="KW-0486">Methionine biosynthesis</keyword>
<feature type="domain" description="Tetrapyrrole methylase" evidence="13">
    <location>
        <begin position="291"/>
        <end position="515"/>
    </location>
</feature>
<dbReference type="InterPro" id="IPR050161">
    <property type="entry name" value="Siro_Cobalamin_biosynth"/>
</dbReference>
<evidence type="ECO:0000256" key="4">
    <source>
        <dbReference type="ARBA" id="ARBA00022679"/>
    </source>
</evidence>
<dbReference type="GO" id="GO:0019354">
    <property type="term" value="P:siroheme biosynthetic process"/>
    <property type="evidence" value="ECO:0007669"/>
    <property type="project" value="EnsemblFungi"/>
</dbReference>
<dbReference type="AlphaFoldDB" id="A0A168CQW9"/>
<dbReference type="Pfam" id="PF14824">
    <property type="entry name" value="Sirohm_synth_M"/>
    <property type="match status" value="1"/>
</dbReference>
<keyword evidence="7" id="KW-0520">NAD</keyword>
<dbReference type="FunFam" id="3.30.950.10:FF:000005">
    <property type="entry name" value="Uroporphyrin-III c-methyltransferase, putative"/>
    <property type="match status" value="1"/>
</dbReference>
<keyword evidence="6" id="KW-0560">Oxidoreductase</keyword>
<evidence type="ECO:0000259" key="13">
    <source>
        <dbReference type="Pfam" id="PF00590"/>
    </source>
</evidence>
<keyword evidence="2 12" id="KW-0489">Methyltransferase</keyword>
<comment type="caution">
    <text evidence="16">The sequence shown here is derived from an EMBL/GenBank/DDBJ whole genome shotgun (WGS) entry which is preliminary data.</text>
</comment>
<dbReference type="GO" id="GO:0032259">
    <property type="term" value="P:methylation"/>
    <property type="evidence" value="ECO:0007669"/>
    <property type="project" value="UniProtKB-KW"/>
</dbReference>
<dbReference type="PANTHER" id="PTHR45790:SF6">
    <property type="entry name" value="UROPORPHYRINOGEN-III C-METHYLTRANSFERASE"/>
    <property type="match status" value="1"/>
</dbReference>
<evidence type="ECO:0000313" key="16">
    <source>
        <dbReference type="EMBL" id="KZZ96901.1"/>
    </source>
</evidence>
<dbReference type="InterPro" id="IPR028281">
    <property type="entry name" value="Sirohaem_synthase_central"/>
</dbReference>
<dbReference type="VEuPathDB" id="FungiDB:AAP_00544"/>
<dbReference type="InterPro" id="IPR036291">
    <property type="entry name" value="NAD(P)-bd_dom_sf"/>
</dbReference>
<dbReference type="GO" id="GO:0004851">
    <property type="term" value="F:uroporphyrin-III C-methyltransferase activity"/>
    <property type="evidence" value="ECO:0007669"/>
    <property type="project" value="UniProtKB-EC"/>
</dbReference>
<dbReference type="Proteomes" id="UP000242877">
    <property type="component" value="Unassembled WGS sequence"/>
</dbReference>
<name>A0A168CQW9_9EURO</name>
<evidence type="ECO:0000256" key="8">
    <source>
        <dbReference type="ARBA" id="ARBA00023167"/>
    </source>
</evidence>
<protein>
    <submittedName>
        <fullName evidence="16">Uroporphyrin methyltransferase</fullName>
    </submittedName>
</protein>
<accession>A0A168CQW9</accession>
<keyword evidence="17" id="KW-1185">Reference proteome</keyword>
<dbReference type="PIRSF" id="PIRSF036555">
    <property type="entry name" value="SUMT_yeast"/>
    <property type="match status" value="1"/>
</dbReference>
<evidence type="ECO:0000256" key="1">
    <source>
        <dbReference type="ARBA" id="ARBA00005879"/>
    </source>
</evidence>
<evidence type="ECO:0000256" key="2">
    <source>
        <dbReference type="ARBA" id="ARBA00022603"/>
    </source>
</evidence>
<comment type="similarity">
    <text evidence="1 12">Belongs to the precorrin methyltransferase family.</text>
</comment>
<dbReference type="Pfam" id="PF14823">
    <property type="entry name" value="Sirohm_synth_C"/>
    <property type="match status" value="1"/>
</dbReference>
<evidence type="ECO:0000256" key="5">
    <source>
        <dbReference type="ARBA" id="ARBA00022691"/>
    </source>
</evidence>
<dbReference type="InterPro" id="IPR028162">
    <property type="entry name" value="Met8_C"/>
</dbReference>
<dbReference type="InterPro" id="IPR014777">
    <property type="entry name" value="4pyrrole_Mease_sub1"/>
</dbReference>
<keyword evidence="4 12" id="KW-0808">Transferase</keyword>
<keyword evidence="3" id="KW-0028">Amino-acid biosynthesis</keyword>
<comment type="catalytic activity">
    <reaction evidence="10">
        <text>uroporphyrinogen III + 2 S-adenosyl-L-methionine = precorrin-2 + 2 S-adenosyl-L-homocysteine + H(+)</text>
        <dbReference type="Rhea" id="RHEA:32459"/>
        <dbReference type="ChEBI" id="CHEBI:15378"/>
        <dbReference type="ChEBI" id="CHEBI:57308"/>
        <dbReference type="ChEBI" id="CHEBI:57856"/>
        <dbReference type="ChEBI" id="CHEBI:58827"/>
        <dbReference type="ChEBI" id="CHEBI:59789"/>
        <dbReference type="EC" id="2.1.1.107"/>
    </reaction>
</comment>
<dbReference type="InterPro" id="IPR012066">
    <property type="entry name" value="Met1_fungi"/>
</dbReference>
<dbReference type="FunFam" id="3.40.50.720:FF:000504">
    <property type="entry name" value="Siroheme synthase, putative"/>
    <property type="match status" value="1"/>
</dbReference>
<comment type="function">
    <text evidence="11">Siroheme synthase involved in methionine biosynthesis.</text>
</comment>
<dbReference type="InterPro" id="IPR003043">
    <property type="entry name" value="Uropor_MeTrfase_CS"/>
</dbReference>
<evidence type="ECO:0000259" key="15">
    <source>
        <dbReference type="Pfam" id="PF14824"/>
    </source>
</evidence>
<dbReference type="EMBL" id="AZGZ01000002">
    <property type="protein sequence ID" value="KZZ96901.1"/>
    <property type="molecule type" value="Genomic_DNA"/>
</dbReference>
<gene>
    <name evidence="16" type="ORF">AAP_00544</name>
</gene>
<dbReference type="Gene3D" id="3.30.950.10">
    <property type="entry name" value="Methyltransferase, Cobalt-precorrin-4 Transmethylase, Domain 2"/>
    <property type="match status" value="1"/>
</dbReference>
<evidence type="ECO:0000256" key="11">
    <source>
        <dbReference type="ARBA" id="ARBA00055636"/>
    </source>
</evidence>
<dbReference type="OrthoDB" id="508204at2759"/>
<dbReference type="Gene3D" id="3.40.50.720">
    <property type="entry name" value="NAD(P)-binding Rossmann-like Domain"/>
    <property type="match status" value="1"/>
</dbReference>
<dbReference type="GO" id="GO:0000103">
    <property type="term" value="P:sulfate assimilation"/>
    <property type="evidence" value="ECO:0007669"/>
    <property type="project" value="InterPro"/>
</dbReference>
<keyword evidence="5" id="KW-0949">S-adenosyl-L-methionine</keyword>
<dbReference type="FunFam" id="3.40.1010.10:FF:000006">
    <property type="entry name" value="Siroheme synthase, putative"/>
    <property type="match status" value="1"/>
</dbReference>
<dbReference type="InterPro" id="IPR014776">
    <property type="entry name" value="4pyrrole_Mease_sub2"/>
</dbReference>
<sequence>MHSPLLVSLNEVGHIHLIIGANSLAASRCKRSLSVGATPVVIAPRNCDEKSILSQQADEGKIRWISRPFQDEDLTQFGREEVLGIVDAVFVTLPPTDPSSSHISALCRKLRIPVNVTDAPELCTFTLLATYSDGPVHVGVTTSGNGCKLASRLRREIAAVLPEGLGSAVERLGELRRRIWQEDHIESTKSTNVPFEVDDEDSVAQKSTFNALVSEDDAESSKLRRARWISQICEYWPLRKLIQLSVADMDSILSSYKTDVVACNSETPSLKRHANGDLKQVDDTIRRTGQIILAGSGPGHPDLLTKATHDAIQNADIILADKLVPEPVLNLIPRRTSVFIARKFPGNADKAQEELLEMGIKALKQGQKVLRLKQGDPYLYGRGAEEFVYFREQGYTPIVLPGITSALSAPLFADIPATHRGVSDQILICTGTGRKGVAPEPPTYVPTQTVVFLMALHRLSSLIESLVNASAQQDNDSPTSPERLRRKLWPKETPCAVVERASCADQRVIRSTLQHVCAAVQEEGSRPPGLLVVGASCEALHSTNGKKWSVEEGFKGLNLLQDWRSEYSGLLSPDRQVKEEMSN</sequence>
<evidence type="ECO:0000256" key="6">
    <source>
        <dbReference type="ARBA" id="ARBA00023002"/>
    </source>
</evidence>
<proteinExistence type="inferred from homology"/>
<evidence type="ECO:0000256" key="3">
    <source>
        <dbReference type="ARBA" id="ARBA00022605"/>
    </source>
</evidence>
<reference evidence="16 17" key="1">
    <citation type="journal article" date="2016" name="Genome Biol. Evol.">
        <title>Divergent and convergent evolution of fungal pathogenicity.</title>
        <authorList>
            <person name="Shang Y."/>
            <person name="Xiao G."/>
            <person name="Zheng P."/>
            <person name="Cen K."/>
            <person name="Zhan S."/>
            <person name="Wang C."/>
        </authorList>
    </citation>
    <scope>NUCLEOTIDE SEQUENCE [LARGE SCALE GENOMIC DNA]</scope>
    <source>
        <strain evidence="16 17">ARSEF 7405</strain>
    </source>
</reference>
<dbReference type="PANTHER" id="PTHR45790">
    <property type="entry name" value="SIROHEME SYNTHASE-RELATED"/>
    <property type="match status" value="1"/>
</dbReference>